<dbReference type="GO" id="GO:0016740">
    <property type="term" value="F:transferase activity"/>
    <property type="evidence" value="ECO:0007669"/>
    <property type="project" value="UniProtKB-KW"/>
</dbReference>
<dbReference type="InterPro" id="IPR007345">
    <property type="entry name" value="Polysacch_pyruvyl_Trfase"/>
</dbReference>
<reference evidence="2 3" key="1">
    <citation type="submission" date="2020-10" db="EMBL/GenBank/DDBJ databases">
        <authorList>
            <person name="Castelo-Branco R."/>
            <person name="Eusebio N."/>
            <person name="Adriana R."/>
            <person name="Vieira A."/>
            <person name="Brugerolle De Fraissinette N."/>
            <person name="Rezende De Castro R."/>
            <person name="Schneider M.P."/>
            <person name="Vasconcelos V."/>
            <person name="Leao P.N."/>
        </authorList>
    </citation>
    <scope>NUCLEOTIDE SEQUENCE [LARGE SCALE GENOMIC DNA]</scope>
    <source>
        <strain evidence="2 3">LEGE 03274</strain>
    </source>
</reference>
<evidence type="ECO:0000259" key="1">
    <source>
        <dbReference type="Pfam" id="PF04230"/>
    </source>
</evidence>
<dbReference type="RefSeq" id="WP_193800424.1">
    <property type="nucleotide sequence ID" value="NZ_JADEWC010000010.1"/>
</dbReference>
<accession>A0ABR9V5Z0</accession>
<dbReference type="Pfam" id="PF04230">
    <property type="entry name" value="PS_pyruv_trans"/>
    <property type="match status" value="1"/>
</dbReference>
<evidence type="ECO:0000313" key="2">
    <source>
        <dbReference type="EMBL" id="MBE9222259.1"/>
    </source>
</evidence>
<keyword evidence="2" id="KW-0808">Transferase</keyword>
<comment type="caution">
    <text evidence="2">The sequence shown here is derived from an EMBL/GenBank/DDBJ whole genome shotgun (WGS) entry which is preliminary data.</text>
</comment>
<proteinExistence type="predicted"/>
<dbReference type="NCBIfam" id="TIGR03609">
    <property type="entry name" value="S_layer_CsaB"/>
    <property type="match status" value="1"/>
</dbReference>
<dbReference type="Proteomes" id="UP000654604">
    <property type="component" value="Unassembled WGS sequence"/>
</dbReference>
<dbReference type="PANTHER" id="PTHR36836:SF1">
    <property type="entry name" value="COLANIC ACID BIOSYNTHESIS PROTEIN WCAK"/>
    <property type="match status" value="1"/>
</dbReference>
<dbReference type="PANTHER" id="PTHR36836">
    <property type="entry name" value="COLANIC ACID BIOSYNTHESIS PROTEIN WCAK"/>
    <property type="match status" value="1"/>
</dbReference>
<organism evidence="2 3">
    <name type="scientific">Cyanobacterium stanieri LEGE 03274</name>
    <dbReference type="NCBI Taxonomy" id="1828756"/>
    <lineage>
        <taxon>Bacteria</taxon>
        <taxon>Bacillati</taxon>
        <taxon>Cyanobacteriota</taxon>
        <taxon>Cyanophyceae</taxon>
        <taxon>Oscillatoriophycideae</taxon>
        <taxon>Chroococcales</taxon>
        <taxon>Geminocystaceae</taxon>
        <taxon>Cyanobacterium</taxon>
    </lineage>
</organism>
<feature type="domain" description="Polysaccharide pyruvyl transferase" evidence="1">
    <location>
        <begin position="14"/>
        <end position="282"/>
    </location>
</feature>
<evidence type="ECO:0000313" key="3">
    <source>
        <dbReference type="Proteomes" id="UP000654604"/>
    </source>
</evidence>
<protein>
    <submittedName>
        <fullName evidence="2">Polysaccharide pyruvyl transferase CsaB</fullName>
    </submittedName>
</protein>
<dbReference type="InterPro" id="IPR019896">
    <property type="entry name" value="Polysacch_pyruvyl_Trfase_CsaB"/>
</dbReference>
<keyword evidence="3" id="KW-1185">Reference proteome</keyword>
<gene>
    <name evidence="2" type="primary">csaB</name>
    <name evidence="2" type="ORF">IQ215_06070</name>
</gene>
<name>A0ABR9V5Z0_9CHRO</name>
<dbReference type="EMBL" id="JADEWC010000010">
    <property type="protein sequence ID" value="MBE9222259.1"/>
    <property type="molecule type" value="Genomic_DNA"/>
</dbReference>
<sequence length="344" mass="38676">MKKAIICGYYGQGNAGDEALLLSLIERLPKDIEPIILSGNPTLTTKNYGIKSYSRLDIIKQIISLGKQDYFIWGGGSLMQDVTSIKSPLFYASLMKLAQLKGLITIAYAQGIGPLNSPLTQWITKQVLKDCQGISVRDKGSAKTLENWNLSYFIAPDPVWALSSEKTINISLLKAPLIAVNVRQHCTLTEQKLQLLIESIKQLQKATKANIILIPFQIKQDLSLCQKIEEKLKDNCQVIIIENPRELKGIFKQIKMLIGMRLHSLIMGASEGCNCFALSYDPKVSQLMQELDIKGYELKSFPDKSEQIFNDLLTIYNNSPTLSLEKRKELEKLALTHEILFDVK</sequence>